<dbReference type="Proteomes" id="UP000186351">
    <property type="component" value="Chromosome"/>
</dbReference>
<proteinExistence type="predicted"/>
<name>A0A1B1S6X0_9BACT</name>
<dbReference type="AlphaFoldDB" id="A0A1B1S6X0"/>
<evidence type="ECO:0000313" key="1">
    <source>
        <dbReference type="EMBL" id="ANU62545.1"/>
    </source>
</evidence>
<dbReference type="RefSeq" id="WP_068959942.1">
    <property type="nucleotide sequence ID" value="NZ_CAJTAP010000011.1"/>
</dbReference>
<sequence length="182" mass="20895">MARKAKQPRGKKMNPTFFVFCEGKTEAAYIDLLRRSFRVPVEIIARVSDSNISQPYIDRCKRDRFTTSDDKTFLMFDLDVPGMLERLRKIKDAVLLLSNPSIEYWFLLHYKDTNKELSSAECLAMLKGIDADYQKGVFSTAMKKVLIDAIEEAAKRAKTKETYTNPSSTIHLLTDEITAVKR</sequence>
<dbReference type="OrthoDB" id="1366690at2"/>
<gene>
    <name evidence="1" type="ORF">A4V02_01535</name>
</gene>
<reference evidence="2" key="1">
    <citation type="submission" date="2016-04" db="EMBL/GenBank/DDBJ databases">
        <title>Complete Genome Sequences of Twelve Strains of a Stable Defined Moderately Diverse Mouse Microbiota 2 (sDMDMm2).</title>
        <authorList>
            <person name="Uchimura Y."/>
            <person name="Wyss M."/>
            <person name="Brugiroux S."/>
            <person name="Limenitakis J.P."/>
            <person name="Stecher B."/>
            <person name="McCoy K.D."/>
            <person name="Macpherson A.J."/>
        </authorList>
    </citation>
    <scope>NUCLEOTIDE SEQUENCE [LARGE SCALE GENOMIC DNA]</scope>
    <source>
        <strain evidence="2">YL27</strain>
    </source>
</reference>
<dbReference type="KEGG" id="pary:A4V02_01535"/>
<protein>
    <recommendedName>
        <fullName evidence="3">RloB domain-containing protein</fullName>
    </recommendedName>
</protein>
<dbReference type="EMBL" id="CP015402">
    <property type="protein sequence ID" value="ANU62545.1"/>
    <property type="molecule type" value="Genomic_DNA"/>
</dbReference>
<accession>A0A1B1S6X0</accession>
<accession>A0A1Z2XEW7</accession>
<keyword evidence="2" id="KW-1185">Reference proteome</keyword>
<evidence type="ECO:0000313" key="2">
    <source>
        <dbReference type="Proteomes" id="UP000186351"/>
    </source>
</evidence>
<dbReference type="InterPro" id="IPR025591">
    <property type="entry name" value="RloB"/>
</dbReference>
<dbReference type="GeneID" id="65535518"/>
<dbReference type="Pfam" id="PF13707">
    <property type="entry name" value="RloB"/>
    <property type="match status" value="1"/>
</dbReference>
<organism evidence="1 2">
    <name type="scientific">Muribaculum intestinale</name>
    <dbReference type="NCBI Taxonomy" id="1796646"/>
    <lineage>
        <taxon>Bacteria</taxon>
        <taxon>Pseudomonadati</taxon>
        <taxon>Bacteroidota</taxon>
        <taxon>Bacteroidia</taxon>
        <taxon>Bacteroidales</taxon>
        <taxon>Muribaculaceae</taxon>
        <taxon>Muribaculum</taxon>
    </lineage>
</organism>
<evidence type="ECO:0008006" key="3">
    <source>
        <dbReference type="Google" id="ProtNLM"/>
    </source>
</evidence>